<accession>A0A3M7RZ30</accession>
<protein>
    <submittedName>
        <fullName evidence="1">Uncharacterized protein</fullName>
    </submittedName>
</protein>
<comment type="caution">
    <text evidence="1">The sequence shown here is derived from an EMBL/GenBank/DDBJ whole genome shotgun (WGS) entry which is preliminary data.</text>
</comment>
<proteinExistence type="predicted"/>
<gene>
    <name evidence="1" type="ORF">BpHYR1_027487</name>
</gene>
<evidence type="ECO:0000313" key="1">
    <source>
        <dbReference type="EMBL" id="RNA28587.1"/>
    </source>
</evidence>
<dbReference type="Proteomes" id="UP000276133">
    <property type="component" value="Unassembled WGS sequence"/>
</dbReference>
<sequence length="128" mass="14723">MKSEIDSLTCDSFLFSHRDITKKSPQFKSPFEINNNGGTSKNLNDKRQNKLRIKLIFNFFDDLCVLNGRQILMKNTRLMTVIEQIARSDFLIDLSIKLNGYLTRMLWTGVGVNVFKCLSQAMNGIELL</sequence>
<dbReference type="EMBL" id="REGN01002362">
    <property type="protein sequence ID" value="RNA28587.1"/>
    <property type="molecule type" value="Genomic_DNA"/>
</dbReference>
<name>A0A3M7RZ30_BRAPC</name>
<keyword evidence="2" id="KW-1185">Reference proteome</keyword>
<reference evidence="1 2" key="1">
    <citation type="journal article" date="2018" name="Sci. Rep.">
        <title>Genomic signatures of local adaptation to the degree of environmental predictability in rotifers.</title>
        <authorList>
            <person name="Franch-Gras L."/>
            <person name="Hahn C."/>
            <person name="Garcia-Roger E.M."/>
            <person name="Carmona M.J."/>
            <person name="Serra M."/>
            <person name="Gomez A."/>
        </authorList>
    </citation>
    <scope>NUCLEOTIDE SEQUENCE [LARGE SCALE GENOMIC DNA]</scope>
    <source>
        <strain evidence="1">HYR1</strain>
    </source>
</reference>
<evidence type="ECO:0000313" key="2">
    <source>
        <dbReference type="Proteomes" id="UP000276133"/>
    </source>
</evidence>
<organism evidence="1 2">
    <name type="scientific">Brachionus plicatilis</name>
    <name type="common">Marine rotifer</name>
    <name type="synonym">Brachionus muelleri</name>
    <dbReference type="NCBI Taxonomy" id="10195"/>
    <lineage>
        <taxon>Eukaryota</taxon>
        <taxon>Metazoa</taxon>
        <taxon>Spiralia</taxon>
        <taxon>Gnathifera</taxon>
        <taxon>Rotifera</taxon>
        <taxon>Eurotatoria</taxon>
        <taxon>Monogononta</taxon>
        <taxon>Pseudotrocha</taxon>
        <taxon>Ploima</taxon>
        <taxon>Brachionidae</taxon>
        <taxon>Brachionus</taxon>
    </lineage>
</organism>
<dbReference type="AlphaFoldDB" id="A0A3M7RZ30"/>